<evidence type="ECO:0000313" key="3">
    <source>
        <dbReference type="EMBL" id="KAL3764690.1"/>
    </source>
</evidence>
<gene>
    <name evidence="3" type="ORF">ACHAWU_001520</name>
</gene>
<protein>
    <recommendedName>
        <fullName evidence="5">Methyltransferase domain-containing protein</fullName>
    </recommendedName>
</protein>
<accession>A0ABD3MKV9</accession>
<feature type="region of interest" description="Disordered" evidence="1">
    <location>
        <begin position="67"/>
        <end position="89"/>
    </location>
</feature>
<dbReference type="InterPro" id="IPR029063">
    <property type="entry name" value="SAM-dependent_MTases_sf"/>
</dbReference>
<dbReference type="Gene3D" id="3.40.50.150">
    <property type="entry name" value="Vaccinia Virus protein VP39"/>
    <property type="match status" value="1"/>
</dbReference>
<keyword evidence="2" id="KW-0472">Membrane</keyword>
<dbReference type="SUPFAM" id="SSF53335">
    <property type="entry name" value="S-adenosyl-L-methionine-dependent methyltransferases"/>
    <property type="match status" value="1"/>
</dbReference>
<evidence type="ECO:0000256" key="2">
    <source>
        <dbReference type="SAM" id="Phobius"/>
    </source>
</evidence>
<keyword evidence="4" id="KW-1185">Reference proteome</keyword>
<feature type="transmembrane region" description="Helical" evidence="2">
    <location>
        <begin position="31"/>
        <end position="55"/>
    </location>
</feature>
<proteinExistence type="predicted"/>
<evidence type="ECO:0000313" key="4">
    <source>
        <dbReference type="Proteomes" id="UP001530293"/>
    </source>
</evidence>
<evidence type="ECO:0000256" key="1">
    <source>
        <dbReference type="SAM" id="MobiDB-lite"/>
    </source>
</evidence>
<keyword evidence="2" id="KW-0812">Transmembrane</keyword>
<dbReference type="AlphaFoldDB" id="A0ABD3MKV9"/>
<keyword evidence="2" id="KW-1133">Transmembrane helix</keyword>
<reference evidence="3 4" key="1">
    <citation type="submission" date="2024-10" db="EMBL/GenBank/DDBJ databases">
        <title>Updated reference genomes for cyclostephanoid diatoms.</title>
        <authorList>
            <person name="Roberts W.R."/>
            <person name="Alverson A.J."/>
        </authorList>
    </citation>
    <scope>NUCLEOTIDE SEQUENCE [LARGE SCALE GENOMIC DNA]</scope>
    <source>
        <strain evidence="3 4">AJA232-27</strain>
    </source>
</reference>
<dbReference type="EMBL" id="JALLBG020000102">
    <property type="protein sequence ID" value="KAL3764690.1"/>
    <property type="molecule type" value="Genomic_DNA"/>
</dbReference>
<evidence type="ECO:0008006" key="5">
    <source>
        <dbReference type="Google" id="ProtNLM"/>
    </source>
</evidence>
<feature type="region of interest" description="Disordered" evidence="1">
    <location>
        <begin position="1"/>
        <end position="21"/>
    </location>
</feature>
<comment type="caution">
    <text evidence="3">The sequence shown here is derived from an EMBL/GenBank/DDBJ whole genome shotgun (WGS) entry which is preliminary data.</text>
</comment>
<name>A0ABD3MKV9_9STRA</name>
<sequence length="365" mass="41217">MQQYNRRIGVLPSSPRHKSSSVKSTDSVLSLIVYVTIGRLQSFIVTALFLLACWIGRQRILLLSSSGAGGEGGAINHEKETSSSKKLNHHHHLRTDHHLSFEIHPNVCESPLHTRDAFDKVYTSGMWSNFRPLRKPADFYNNAHWPPGEMIRYSSSGEGSGRGTNTETSLAIILQSIDKYNVSSMIDIPCGDVNWIFDSYATDTLPVYIGLDITKDVIELNKQRFAHHVNKHFSLWDAISCDLPKIRDLSSESVSEDEESYKSVDLVHVRDVIQHLSLAQGVQYFCNIFRSGARVLITTSYNDETAANRDITEGDWYKNNLLLGPFSFPETECVQTHPQHEADYTCVYDLTEAWVQKFVADKCTS</sequence>
<organism evidence="3 4">
    <name type="scientific">Discostella pseudostelligera</name>
    <dbReference type="NCBI Taxonomy" id="259834"/>
    <lineage>
        <taxon>Eukaryota</taxon>
        <taxon>Sar</taxon>
        <taxon>Stramenopiles</taxon>
        <taxon>Ochrophyta</taxon>
        <taxon>Bacillariophyta</taxon>
        <taxon>Coscinodiscophyceae</taxon>
        <taxon>Thalassiosirophycidae</taxon>
        <taxon>Stephanodiscales</taxon>
        <taxon>Stephanodiscaceae</taxon>
        <taxon>Discostella</taxon>
    </lineage>
</organism>
<dbReference type="Proteomes" id="UP001530293">
    <property type="component" value="Unassembled WGS sequence"/>
</dbReference>